<dbReference type="Pfam" id="PF00884">
    <property type="entry name" value="Sulfatase"/>
    <property type="match status" value="1"/>
</dbReference>
<evidence type="ECO:0000256" key="3">
    <source>
        <dbReference type="ARBA" id="ARBA00022723"/>
    </source>
</evidence>
<comment type="similarity">
    <text evidence="2">Belongs to the sulfatase family.</text>
</comment>
<keyword evidence="3" id="KW-0479">Metal-binding</keyword>
<dbReference type="PANTHER" id="PTHR42693">
    <property type="entry name" value="ARYLSULFATASE FAMILY MEMBER"/>
    <property type="match status" value="1"/>
</dbReference>
<evidence type="ECO:0000256" key="5">
    <source>
        <dbReference type="ARBA" id="ARBA00022801"/>
    </source>
</evidence>
<keyword evidence="4 7" id="KW-0732">Signal</keyword>
<dbReference type="InterPro" id="IPR000917">
    <property type="entry name" value="Sulfatase_N"/>
</dbReference>
<keyword evidence="5 9" id="KW-0378">Hydrolase</keyword>
<organism evidence="9 10">
    <name type="scientific">Sedimentisphaera salicampi</name>
    <dbReference type="NCBI Taxonomy" id="1941349"/>
    <lineage>
        <taxon>Bacteria</taxon>
        <taxon>Pseudomonadati</taxon>
        <taxon>Planctomycetota</taxon>
        <taxon>Phycisphaerae</taxon>
        <taxon>Sedimentisphaerales</taxon>
        <taxon>Sedimentisphaeraceae</taxon>
        <taxon>Sedimentisphaera</taxon>
    </lineage>
</organism>
<evidence type="ECO:0000256" key="2">
    <source>
        <dbReference type="ARBA" id="ARBA00008779"/>
    </source>
</evidence>
<evidence type="ECO:0000256" key="4">
    <source>
        <dbReference type="ARBA" id="ARBA00022729"/>
    </source>
</evidence>
<gene>
    <name evidence="9" type="primary">atsA_23</name>
    <name evidence="9" type="ORF">STSP1_01236</name>
</gene>
<dbReference type="InterPro" id="IPR050738">
    <property type="entry name" value="Sulfatase"/>
</dbReference>
<dbReference type="GO" id="GO:0004065">
    <property type="term" value="F:arylsulfatase activity"/>
    <property type="evidence" value="ECO:0007669"/>
    <property type="project" value="UniProtKB-EC"/>
</dbReference>
<feature type="domain" description="Sulfatase N-terminal" evidence="8">
    <location>
        <begin position="33"/>
        <end position="374"/>
    </location>
</feature>
<dbReference type="STRING" id="1941349.STSP1_01236"/>
<protein>
    <submittedName>
        <fullName evidence="9">Arylsulfatase</fullName>
        <ecNumber evidence="9">3.1.6.1</ecNumber>
    </submittedName>
</protein>
<evidence type="ECO:0000313" key="10">
    <source>
        <dbReference type="Proteomes" id="UP000193334"/>
    </source>
</evidence>
<evidence type="ECO:0000259" key="8">
    <source>
        <dbReference type="Pfam" id="PF00884"/>
    </source>
</evidence>
<dbReference type="SUPFAM" id="SSF53649">
    <property type="entry name" value="Alkaline phosphatase-like"/>
    <property type="match status" value="1"/>
</dbReference>
<comment type="cofactor">
    <cofactor evidence="1">
        <name>Ca(2+)</name>
        <dbReference type="ChEBI" id="CHEBI:29108"/>
    </cofactor>
</comment>
<dbReference type="KEGG" id="pbp:STSP1_01236"/>
<dbReference type="Gene3D" id="3.40.720.10">
    <property type="entry name" value="Alkaline Phosphatase, subunit A"/>
    <property type="match status" value="1"/>
</dbReference>
<dbReference type="RefSeq" id="WP_085755526.1">
    <property type="nucleotide sequence ID" value="NZ_CP021023.1"/>
</dbReference>
<evidence type="ECO:0000256" key="6">
    <source>
        <dbReference type="ARBA" id="ARBA00022837"/>
    </source>
</evidence>
<keyword evidence="10" id="KW-1185">Reference proteome</keyword>
<evidence type="ECO:0000256" key="7">
    <source>
        <dbReference type="SAM" id="SignalP"/>
    </source>
</evidence>
<dbReference type="EC" id="3.1.6.1" evidence="9"/>
<evidence type="ECO:0000313" key="9">
    <source>
        <dbReference type="EMBL" id="ARN56844.1"/>
    </source>
</evidence>
<evidence type="ECO:0000256" key="1">
    <source>
        <dbReference type="ARBA" id="ARBA00001913"/>
    </source>
</evidence>
<dbReference type="CDD" id="cd16144">
    <property type="entry name" value="ARS_like"/>
    <property type="match status" value="1"/>
</dbReference>
<accession>A0A1W6LM71</accession>
<dbReference type="InterPro" id="IPR017850">
    <property type="entry name" value="Alkaline_phosphatase_core_sf"/>
</dbReference>
<dbReference type="GO" id="GO:0046872">
    <property type="term" value="F:metal ion binding"/>
    <property type="evidence" value="ECO:0007669"/>
    <property type="project" value="UniProtKB-KW"/>
</dbReference>
<feature type="signal peptide" evidence="7">
    <location>
        <begin position="1"/>
        <end position="27"/>
    </location>
</feature>
<proteinExistence type="inferred from homology"/>
<name>A0A1W6LM71_9BACT</name>
<dbReference type="EMBL" id="CP021023">
    <property type="protein sequence ID" value="ARN56844.1"/>
    <property type="molecule type" value="Genomic_DNA"/>
</dbReference>
<dbReference type="Proteomes" id="UP000193334">
    <property type="component" value="Chromosome"/>
</dbReference>
<feature type="chain" id="PRO_5012054598" evidence="7">
    <location>
        <begin position="28"/>
        <end position="487"/>
    </location>
</feature>
<dbReference type="AlphaFoldDB" id="A0A1W6LM71"/>
<dbReference type="PANTHER" id="PTHR42693:SF42">
    <property type="entry name" value="ARYLSULFATASE G"/>
    <property type="match status" value="1"/>
</dbReference>
<keyword evidence="6" id="KW-0106">Calcium</keyword>
<reference evidence="10" key="1">
    <citation type="submission" date="2017-04" db="EMBL/GenBank/DDBJ databases">
        <title>Comparative genomics and description of representatives of a novel lineage of planctomycetes thriving in anoxic sediments.</title>
        <authorList>
            <person name="Spring S."/>
            <person name="Bunk B."/>
            <person name="Sproer C."/>
        </authorList>
    </citation>
    <scope>NUCLEOTIDE SEQUENCE [LARGE SCALE GENOMIC DNA]</scope>
    <source>
        <strain evidence="10">ST-PulAB-D4</strain>
    </source>
</reference>
<sequence precursor="true">MQRRVFLKSAGVAAVSLAGLGSGNLFAKPAKKPNIVFFLIDDLGWTDLSCFGSEFYETPHIDALCKRGMKFTDAYAACPVCSPTRASIMSGKYPARLNTTDWFGAPQPYNVQRHWTRNKPLLPAEYKERLPLEEKTMAEAFDENGYNTYFLGKWHLGPEGFWPEDQGFDVNVGGGHAGNPGSYFAPYTKVNDLPAPKGEYLPERLRKEAAKLVRKDQKGNPFLLYFSMYSVHTPLQTKQVLKKKYKEKKKNMGISNEWITQSGRRVRGVQEHEVYAGMIEAMDNSVGKVVEALKEEGLYEDTVFVFMSDNGGLSTSEGRPTCNLPLKCGKGWMYEGGIREPMFVVWPGVTEPGSVCDFPVTSTDFYPTLLEIAGLPLQPRQHVDGVSFVPLLKGEKKLERKAIFWHYPHYGNQGGSPSSAVRCGDYKLIEWFESGKLELFNLKEDIGEKNDLADKMPSKAKELHKMLVDWRKEVDAKMPMQNPRHKG</sequence>
<dbReference type="Gene3D" id="3.30.1120.10">
    <property type="match status" value="1"/>
</dbReference>